<sequence>MITPMYKYNFLIYHRDFDDFLRKLQKIGVVDISRENRVVDESEKEILDRINGISTTIKFLENRVAPIQEITLHLTANEVVERVEQLQREREQFENAIKKAQKELAEVKPWGNFDLELVKKLIDKGISIRFFIASEKAFKEEWLNEYPIEVISQTGGLFYFVMVNFSGETIPDEAQEVRIPQFSAKQKEDEIKHYEEKIAEIDKELDFLALYIDTLKEEQTQLTNQLDFKMVKSSAVAEAENTLMVLEGWVPENLNDQVKKFLDSESVIYISSKAEPHDNAPVLLRNNKFAKLFEPISKLFALPTYAELDLTPFFAPFFMLFFGFCFGDAGYGLLFVIGATIYKFKAKPEFKPILTLIQLLGLATVLFGALTGTVFGASLVELDIPALQNFKSYFFDQDKMFKLSLILGLVQIVFGMCVKAANLWIQYSWKHAISTISWVILIISMPIFYFLGQDPNSSLKLFGNVHLVILGIAGIGIMFFNSPGKNPLFNFGLGLWDTYNMATGLLGDTLSYIRLFALGLSSGILGSVFNSLAFGMAPDTPVLKHIVIILILFAGHSINIFMSALGSLVHPMRLTFVEFYKNAGFTGGGREYNPFRKKSIDLQ</sequence>
<dbReference type="InterPro" id="IPR002490">
    <property type="entry name" value="V-ATPase_116kDa_su"/>
</dbReference>
<dbReference type="GO" id="GO:0007035">
    <property type="term" value="P:vacuolar acidification"/>
    <property type="evidence" value="ECO:0007669"/>
    <property type="project" value="TreeGrafter"/>
</dbReference>
<dbReference type="GO" id="GO:0051117">
    <property type="term" value="F:ATPase binding"/>
    <property type="evidence" value="ECO:0007669"/>
    <property type="project" value="TreeGrafter"/>
</dbReference>
<feature type="transmembrane region" description="Helical" evidence="9">
    <location>
        <begin position="546"/>
        <end position="569"/>
    </location>
</feature>
<dbReference type="GO" id="GO:0033179">
    <property type="term" value="C:proton-transporting V-type ATPase, V0 domain"/>
    <property type="evidence" value="ECO:0007669"/>
    <property type="project" value="InterPro"/>
</dbReference>
<dbReference type="GO" id="GO:0046961">
    <property type="term" value="F:proton-transporting ATPase activity, rotational mechanism"/>
    <property type="evidence" value="ECO:0007669"/>
    <property type="project" value="InterPro"/>
</dbReference>
<dbReference type="PANTHER" id="PTHR11629">
    <property type="entry name" value="VACUOLAR PROTON ATPASES"/>
    <property type="match status" value="1"/>
</dbReference>
<evidence type="ECO:0000256" key="3">
    <source>
        <dbReference type="ARBA" id="ARBA00022448"/>
    </source>
</evidence>
<comment type="subcellular location">
    <subcellularLocation>
        <location evidence="1">Membrane</location>
        <topology evidence="1">Multi-pass membrane protein</topology>
    </subcellularLocation>
</comment>
<dbReference type="PANTHER" id="PTHR11629:SF63">
    <property type="entry name" value="V-TYPE PROTON ATPASE SUBUNIT A"/>
    <property type="match status" value="1"/>
</dbReference>
<evidence type="ECO:0000256" key="5">
    <source>
        <dbReference type="ARBA" id="ARBA00022989"/>
    </source>
</evidence>
<feature type="transmembrane region" description="Helical" evidence="9">
    <location>
        <begin position="463"/>
        <end position="481"/>
    </location>
</feature>
<feature type="transmembrane region" description="Helical" evidence="9">
    <location>
        <begin position="432"/>
        <end position="451"/>
    </location>
</feature>
<keyword evidence="4 9" id="KW-0812">Transmembrane</keyword>
<evidence type="ECO:0000256" key="2">
    <source>
        <dbReference type="ARBA" id="ARBA00009904"/>
    </source>
</evidence>
<gene>
    <name evidence="10" type="ORF">FHG85_06895</name>
</gene>
<dbReference type="KEGG" id="ttz:FHG85_06895"/>
<feature type="transmembrane region" description="Helical" evidence="9">
    <location>
        <begin position="400"/>
        <end position="425"/>
    </location>
</feature>
<protein>
    <submittedName>
        <fullName evidence="10">V-type ATP synthase subunit I</fullName>
    </submittedName>
</protein>
<evidence type="ECO:0000313" key="11">
    <source>
        <dbReference type="Proteomes" id="UP000500961"/>
    </source>
</evidence>
<keyword evidence="5 9" id="KW-1133">Transmembrane helix</keyword>
<feature type="transmembrane region" description="Helical" evidence="9">
    <location>
        <begin position="313"/>
        <end position="341"/>
    </location>
</feature>
<keyword evidence="3" id="KW-0813">Transport</keyword>
<evidence type="ECO:0000256" key="9">
    <source>
        <dbReference type="SAM" id="Phobius"/>
    </source>
</evidence>
<keyword evidence="7 9" id="KW-0472">Membrane</keyword>
<evidence type="ECO:0000313" key="10">
    <source>
        <dbReference type="EMBL" id="QKG79998.1"/>
    </source>
</evidence>
<feature type="transmembrane region" description="Helical" evidence="9">
    <location>
        <begin position="512"/>
        <end position="534"/>
    </location>
</feature>
<feature type="transmembrane region" description="Helical" evidence="9">
    <location>
        <begin position="353"/>
        <end position="380"/>
    </location>
</feature>
<evidence type="ECO:0000256" key="8">
    <source>
        <dbReference type="SAM" id="Coils"/>
    </source>
</evidence>
<evidence type="ECO:0000256" key="1">
    <source>
        <dbReference type="ARBA" id="ARBA00004141"/>
    </source>
</evidence>
<dbReference type="Pfam" id="PF01496">
    <property type="entry name" value="V_ATPase_I"/>
    <property type="match status" value="2"/>
</dbReference>
<accession>A0A7D4BEJ5</accession>
<keyword evidence="8" id="KW-0175">Coiled coil</keyword>
<evidence type="ECO:0000256" key="7">
    <source>
        <dbReference type="ARBA" id="ARBA00023136"/>
    </source>
</evidence>
<dbReference type="EMBL" id="CP041345">
    <property type="protein sequence ID" value="QKG79998.1"/>
    <property type="molecule type" value="Genomic_DNA"/>
</dbReference>
<keyword evidence="6" id="KW-0406">Ion transport</keyword>
<dbReference type="GO" id="GO:0016471">
    <property type="term" value="C:vacuolar proton-transporting V-type ATPase complex"/>
    <property type="evidence" value="ECO:0007669"/>
    <property type="project" value="TreeGrafter"/>
</dbReference>
<dbReference type="AlphaFoldDB" id="A0A7D4BEJ5"/>
<evidence type="ECO:0000256" key="6">
    <source>
        <dbReference type="ARBA" id="ARBA00023065"/>
    </source>
</evidence>
<comment type="similarity">
    <text evidence="2">Belongs to the V-ATPase 116 kDa subunit family.</text>
</comment>
<name>A0A7D4BEJ5_9BACT</name>
<dbReference type="Proteomes" id="UP000500961">
    <property type="component" value="Chromosome"/>
</dbReference>
<feature type="coiled-coil region" evidence="8">
    <location>
        <begin position="76"/>
        <end position="106"/>
    </location>
</feature>
<evidence type="ECO:0000256" key="4">
    <source>
        <dbReference type="ARBA" id="ARBA00022692"/>
    </source>
</evidence>
<reference evidence="10 11" key="1">
    <citation type="submission" date="2019-07" db="EMBL/GenBank/DDBJ databases">
        <title>Thalassofilum flectens gen. nov., sp. nov., a novel moderate thermophilic anaerobe from a shallow sea hot spring in Kunashir Island (Russia), representing a new family in the order Bacteroidales, and proposal of Thalassofilacea fam. nov.</title>
        <authorList>
            <person name="Kochetkova T.V."/>
            <person name="Podosokorskaya O.A."/>
            <person name="Novikov A."/>
            <person name="Elcheninov A.G."/>
            <person name="Toshchakov S.V."/>
            <person name="Kublanov I.V."/>
        </authorList>
    </citation>
    <scope>NUCLEOTIDE SEQUENCE [LARGE SCALE GENOMIC DNA]</scope>
    <source>
        <strain evidence="10 11">38-H</strain>
    </source>
</reference>
<keyword evidence="11" id="KW-1185">Reference proteome</keyword>
<organism evidence="10 11">
    <name type="scientific">Tenuifilum thalassicum</name>
    <dbReference type="NCBI Taxonomy" id="2590900"/>
    <lineage>
        <taxon>Bacteria</taxon>
        <taxon>Pseudomonadati</taxon>
        <taxon>Bacteroidota</taxon>
        <taxon>Bacteroidia</taxon>
        <taxon>Bacteroidales</taxon>
        <taxon>Tenuifilaceae</taxon>
        <taxon>Tenuifilum</taxon>
    </lineage>
</organism>
<proteinExistence type="inferred from homology"/>